<dbReference type="Gene3D" id="3.40.50.1390">
    <property type="entry name" value="Resolvase, N-terminal catalytic domain"/>
    <property type="match status" value="1"/>
</dbReference>
<dbReference type="SUPFAM" id="SSF53041">
    <property type="entry name" value="Resolvase-like"/>
    <property type="match status" value="1"/>
</dbReference>
<dbReference type="Proteomes" id="UP001211015">
    <property type="component" value="Unassembled WGS sequence"/>
</dbReference>
<dbReference type="PROSITE" id="PS51736">
    <property type="entry name" value="RECOMBINASES_3"/>
    <property type="match status" value="1"/>
</dbReference>
<protein>
    <submittedName>
        <fullName evidence="3">Recombinase family protein</fullName>
    </submittedName>
</protein>
<dbReference type="PROSITE" id="PS51737">
    <property type="entry name" value="RECOMBINASE_DNA_BIND"/>
    <property type="match status" value="1"/>
</dbReference>
<dbReference type="Gene3D" id="3.90.1750.20">
    <property type="entry name" value="Putative Large Serine Recombinase, Chain B, Domain 2"/>
    <property type="match status" value="1"/>
</dbReference>
<dbReference type="AlphaFoldDB" id="A0AAW6E3N3"/>
<dbReference type="RefSeq" id="WP_207739442.1">
    <property type="nucleotide sequence ID" value="NZ_JADNGL010000012.1"/>
</dbReference>
<dbReference type="CDD" id="cd00338">
    <property type="entry name" value="Ser_Recombinase"/>
    <property type="match status" value="1"/>
</dbReference>
<dbReference type="EMBL" id="JAQMLV010000010">
    <property type="protein sequence ID" value="MDB8745058.1"/>
    <property type="molecule type" value="Genomic_DNA"/>
</dbReference>
<dbReference type="SMART" id="SM00857">
    <property type="entry name" value="Resolvase"/>
    <property type="match status" value="1"/>
</dbReference>
<dbReference type="InterPro" id="IPR036162">
    <property type="entry name" value="Resolvase-like_N_sf"/>
</dbReference>
<sequence length="500" mass="57544">MIKAVIYARYSCDNQREESIEGQLRECKEFATRKGYTLVGSYIDRAMSAKTDNRPEFQRMIKESAKELFDVVIVWKLDRFARNRYDSAHYKATLRRNGVKVVSATEVISEGAEGIILESVLEGYAEYYSAELSEKVIRGMTENALKCQYNGGYIPVGYKVDENKHYQIDELTAPFVKEAFLMYVNGRHIKKIVEYFNENGIRSSRNKPMTKTTVSTILQNRKYIGEYQYRDIVVSDGIPAIISRELFALAQQRTEQNKYAPSASRSEIKYLLTGKLMCGDCGSVYAGESGTGRTGQKYHYYKCVKAKKRDGCERKAIKKDEVEEAVIEATVENIFVDEVIEEIADRVISWQEKESTLVPLYQRELAEVEKSIANLLSAIEQGIITSATKNRMAELESLKIDLEVKIAREEIQTQILTKDQVKFWLKNMEKLDLASIDNRQRIINTFVNSIYVYEDRFEVNFNCREGFETIPLDIERFVSRLEIVGEPESCSFCYGSFLYI</sequence>
<dbReference type="InterPro" id="IPR050639">
    <property type="entry name" value="SSR_resolvase"/>
</dbReference>
<dbReference type="InterPro" id="IPR011109">
    <property type="entry name" value="DNA_bind_recombinase_dom"/>
</dbReference>
<dbReference type="GO" id="GO:0000150">
    <property type="term" value="F:DNA strand exchange activity"/>
    <property type="evidence" value="ECO:0007669"/>
    <property type="project" value="InterPro"/>
</dbReference>
<dbReference type="InterPro" id="IPR025827">
    <property type="entry name" value="Zn_ribbon_recom_dom"/>
</dbReference>
<accession>A0AAW6E3N3</accession>
<evidence type="ECO:0000313" key="3">
    <source>
        <dbReference type="EMBL" id="MDB8745058.1"/>
    </source>
</evidence>
<reference evidence="3" key="1">
    <citation type="submission" date="2023-01" db="EMBL/GenBank/DDBJ databases">
        <title>Human gut microbiome strain richness.</title>
        <authorList>
            <person name="Chen-Liaw A."/>
        </authorList>
    </citation>
    <scope>NUCLEOTIDE SEQUENCE</scope>
    <source>
        <strain evidence="3">1001275st1_F4_1001275B_160808</strain>
    </source>
</reference>
<dbReference type="InterPro" id="IPR006119">
    <property type="entry name" value="Resolv_N"/>
</dbReference>
<feature type="domain" description="Recombinase" evidence="2">
    <location>
        <begin position="155"/>
        <end position="260"/>
    </location>
</feature>
<evidence type="ECO:0000313" key="4">
    <source>
        <dbReference type="Proteomes" id="UP001211015"/>
    </source>
</evidence>
<dbReference type="PANTHER" id="PTHR30461">
    <property type="entry name" value="DNA-INVERTASE FROM LAMBDOID PROPHAGE"/>
    <property type="match status" value="1"/>
</dbReference>
<feature type="domain" description="Resolvase/invertase-type recombinase catalytic" evidence="1">
    <location>
        <begin position="3"/>
        <end position="147"/>
    </location>
</feature>
<proteinExistence type="predicted"/>
<organism evidence="3 4">
    <name type="scientific">Ruminococcus bicirculans</name>
    <name type="common">ex Wegman et al. 2014</name>
    <dbReference type="NCBI Taxonomy" id="1160721"/>
    <lineage>
        <taxon>Bacteria</taxon>
        <taxon>Bacillati</taxon>
        <taxon>Bacillota</taxon>
        <taxon>Clostridia</taxon>
        <taxon>Eubacteriales</taxon>
        <taxon>Oscillospiraceae</taxon>
        <taxon>Ruminococcus</taxon>
    </lineage>
</organism>
<comment type="caution">
    <text evidence="3">The sequence shown here is derived from an EMBL/GenBank/DDBJ whole genome shotgun (WGS) entry which is preliminary data.</text>
</comment>
<dbReference type="PANTHER" id="PTHR30461:SF23">
    <property type="entry name" value="DNA RECOMBINASE-RELATED"/>
    <property type="match status" value="1"/>
</dbReference>
<dbReference type="Pfam" id="PF13408">
    <property type="entry name" value="Zn_ribbon_recom"/>
    <property type="match status" value="1"/>
</dbReference>
<dbReference type="Pfam" id="PF00239">
    <property type="entry name" value="Resolvase"/>
    <property type="match status" value="1"/>
</dbReference>
<gene>
    <name evidence="3" type="ORF">PNU62_08535</name>
</gene>
<name>A0AAW6E3N3_9FIRM</name>
<evidence type="ECO:0000259" key="1">
    <source>
        <dbReference type="PROSITE" id="PS51736"/>
    </source>
</evidence>
<dbReference type="GO" id="GO:0003677">
    <property type="term" value="F:DNA binding"/>
    <property type="evidence" value="ECO:0007669"/>
    <property type="project" value="InterPro"/>
</dbReference>
<dbReference type="Pfam" id="PF07508">
    <property type="entry name" value="Recombinase"/>
    <property type="match status" value="1"/>
</dbReference>
<evidence type="ECO:0000259" key="2">
    <source>
        <dbReference type="PROSITE" id="PS51737"/>
    </source>
</evidence>
<dbReference type="InterPro" id="IPR038109">
    <property type="entry name" value="DNA_bind_recomb_sf"/>
</dbReference>